<dbReference type="InterPro" id="IPR036915">
    <property type="entry name" value="Cyclin-like_sf"/>
</dbReference>
<feature type="compositionally biased region" description="Polar residues" evidence="1">
    <location>
        <begin position="336"/>
        <end position="348"/>
    </location>
</feature>
<evidence type="ECO:0000256" key="1">
    <source>
        <dbReference type="SAM" id="MobiDB-lite"/>
    </source>
</evidence>
<dbReference type="EMBL" id="CP015060">
    <property type="protein sequence ID" value="QGN17616.1"/>
    <property type="molecule type" value="Genomic_DNA"/>
</dbReference>
<dbReference type="PANTHER" id="PTHR15615:SF117">
    <property type="entry name" value="PHO85 CYCLIN PHO80"/>
    <property type="match status" value="1"/>
</dbReference>
<accession>A0ABX6F0N5</accession>
<name>A0ABX6F0N5_KLUMA</name>
<organism evidence="2 3">
    <name type="scientific">Kluyveromyces marxianus</name>
    <name type="common">Yeast</name>
    <name type="synonym">Candida kefyr</name>
    <dbReference type="NCBI Taxonomy" id="4911"/>
    <lineage>
        <taxon>Eukaryota</taxon>
        <taxon>Fungi</taxon>
        <taxon>Dikarya</taxon>
        <taxon>Ascomycota</taxon>
        <taxon>Saccharomycotina</taxon>
        <taxon>Saccharomycetes</taxon>
        <taxon>Saccharomycetales</taxon>
        <taxon>Saccharomycetaceae</taxon>
        <taxon>Kluyveromyces</taxon>
    </lineage>
</organism>
<keyword evidence="3" id="KW-1185">Reference proteome</keyword>
<dbReference type="Pfam" id="PF08613">
    <property type="entry name" value="Cyclin"/>
    <property type="match status" value="1"/>
</dbReference>
<dbReference type="InterPro" id="IPR013922">
    <property type="entry name" value="Cyclin_PHO80-like"/>
</dbReference>
<reference evidence="2 3" key="1">
    <citation type="submission" date="2016-03" db="EMBL/GenBank/DDBJ databases">
        <title>How can Kluyveromyces marxianus grow so fast - potential evolutionary course in Saccharomyces Complex revealed by comparative genomics.</title>
        <authorList>
            <person name="Mo W."/>
            <person name="Lu W."/>
            <person name="Yang X."/>
            <person name="Qi J."/>
            <person name="Lv H."/>
        </authorList>
    </citation>
    <scope>NUCLEOTIDE SEQUENCE [LARGE SCALE GENOMIC DNA]</scope>
    <source>
        <strain evidence="2 3">FIM1</strain>
    </source>
</reference>
<evidence type="ECO:0000313" key="2">
    <source>
        <dbReference type="EMBL" id="QGN17616.1"/>
    </source>
</evidence>
<feature type="compositionally biased region" description="Polar residues" evidence="1">
    <location>
        <begin position="282"/>
        <end position="301"/>
    </location>
</feature>
<protein>
    <submittedName>
        <fullName evidence="2">Aminoglycoside antibiotic sensitivity protein 3</fullName>
    </submittedName>
</protein>
<dbReference type="SUPFAM" id="SSF47954">
    <property type="entry name" value="Cyclin-like"/>
    <property type="match status" value="1"/>
</dbReference>
<evidence type="ECO:0000313" key="3">
    <source>
        <dbReference type="Proteomes" id="UP000422736"/>
    </source>
</evidence>
<dbReference type="Proteomes" id="UP000422736">
    <property type="component" value="Chromosome 8"/>
</dbReference>
<feature type="region of interest" description="Disordered" evidence="1">
    <location>
        <begin position="256"/>
        <end position="355"/>
    </location>
</feature>
<dbReference type="CDD" id="cd20558">
    <property type="entry name" value="CYCLIN_ScPCL7-like"/>
    <property type="match status" value="1"/>
</dbReference>
<gene>
    <name evidence="2" type="primary">PHO80</name>
    <name evidence="2" type="ORF">FIM1_4823</name>
</gene>
<dbReference type="Gene3D" id="1.10.472.10">
    <property type="entry name" value="Cyclin-like"/>
    <property type="match status" value="1"/>
</dbReference>
<sequence length="355" mass="39990">MESTDKSNPQEDLGALQVIPLPEEYLRCSRTHLVILISRMLSFLIQINDSNNSGKETMELTRFHSKAAPSITVYQYLIRLTKYSSLEHSVLLSAVYYIDLLSAVYPQFTLNSLTVHRFLLTATTIASKGLCDAFCTNTHYSKVGGVQCSELNILENEFLERVKYRIIPRDENIENCKLEYKLGLNAFIPPKENSRRGSNDGFNVLQNYYKKIVQLVGDPTNSPDKTSNCFFKLAIPTPSKENRNSIHAGISMAPVTPSRSRLRNDSSIPPNMGERYVKDKTPTISTPNTVAFNKNTTNVSYSGEEEHGSDNENNNNIPISLPQKRNIKDDEPIQQHGVNSNFIPSTKKISSRFDS</sequence>
<proteinExistence type="predicted"/>
<dbReference type="PANTHER" id="PTHR15615">
    <property type="match status" value="1"/>
</dbReference>